<proteinExistence type="predicted"/>
<dbReference type="GO" id="GO:0004853">
    <property type="term" value="F:uroporphyrinogen decarboxylase activity"/>
    <property type="evidence" value="ECO:0007669"/>
    <property type="project" value="InterPro"/>
</dbReference>
<accession>F5YLC6</accession>
<organism evidence="2 3">
    <name type="scientific">Treponema primitia (strain ATCC BAA-887 / DSM 12427 / ZAS-2)</name>
    <dbReference type="NCBI Taxonomy" id="545694"/>
    <lineage>
        <taxon>Bacteria</taxon>
        <taxon>Pseudomonadati</taxon>
        <taxon>Spirochaetota</taxon>
        <taxon>Spirochaetia</taxon>
        <taxon>Spirochaetales</taxon>
        <taxon>Treponemataceae</taxon>
        <taxon>Treponema</taxon>
    </lineage>
</organism>
<dbReference type="InterPro" id="IPR038071">
    <property type="entry name" value="UROD/MetE-like_sf"/>
</dbReference>
<keyword evidence="3" id="KW-1185">Reference proteome</keyword>
<reference evidence="2 3" key="2">
    <citation type="journal article" date="2011" name="ISME J.">
        <title>RNA-seq reveals cooperative metabolic interactions between two termite-gut spirochete species in co-culture.</title>
        <authorList>
            <person name="Rosenthal A.Z."/>
            <person name="Matson E.G."/>
            <person name="Eldar A."/>
            <person name="Leadbetter J.R."/>
        </authorList>
    </citation>
    <scope>NUCLEOTIDE SEQUENCE [LARGE SCALE GENOMIC DNA]</scope>
    <source>
        <strain evidence="3">ATCC BAA-887 / DSM 12427 / ZAS-2</strain>
    </source>
</reference>
<gene>
    <name evidence="2" type="ordered locus">TREPR_0514</name>
</gene>
<dbReference type="Gene3D" id="3.20.20.210">
    <property type="match status" value="1"/>
</dbReference>
<protein>
    <recommendedName>
        <fullName evidence="1">Uroporphyrinogen decarboxylase (URO-D) domain-containing protein</fullName>
    </recommendedName>
</protein>
<reference evidence="3" key="1">
    <citation type="submission" date="2009-12" db="EMBL/GenBank/DDBJ databases">
        <title>Complete sequence of Treponema primitia strain ZAS-2.</title>
        <authorList>
            <person name="Tetu S.G."/>
            <person name="Matson E."/>
            <person name="Ren Q."/>
            <person name="Seshadri R."/>
            <person name="Elbourne L."/>
            <person name="Hassan K.A."/>
            <person name="Durkin A."/>
            <person name="Radune D."/>
            <person name="Mohamoud Y."/>
            <person name="Shay R."/>
            <person name="Jin S."/>
            <person name="Zhang X."/>
            <person name="Lucey K."/>
            <person name="Ballor N.R."/>
            <person name="Ottesen E."/>
            <person name="Rosenthal R."/>
            <person name="Allen A."/>
            <person name="Leadbetter J.R."/>
            <person name="Paulsen I.T."/>
        </authorList>
    </citation>
    <scope>NUCLEOTIDE SEQUENCE [LARGE SCALE GENOMIC DNA]</scope>
    <source>
        <strain evidence="3">ATCC BAA-887 / DSM 12427 / ZAS-2</strain>
    </source>
</reference>
<dbReference type="HOGENOM" id="CLU_059388_0_0_12"/>
<evidence type="ECO:0000313" key="2">
    <source>
        <dbReference type="EMBL" id="AEF84109.1"/>
    </source>
</evidence>
<dbReference type="RefSeq" id="WP_015709504.1">
    <property type="nucleotide sequence ID" value="NC_015578.1"/>
</dbReference>
<dbReference type="STRING" id="545694.TREPR_0514"/>
<dbReference type="KEGG" id="tpi:TREPR_0514"/>
<dbReference type="InterPro" id="IPR000257">
    <property type="entry name" value="Uroporphyrinogen_deCOase"/>
</dbReference>
<dbReference type="SUPFAM" id="SSF51726">
    <property type="entry name" value="UROD/MetE-like"/>
    <property type="match status" value="1"/>
</dbReference>
<dbReference type="Pfam" id="PF01208">
    <property type="entry name" value="URO-D"/>
    <property type="match status" value="1"/>
</dbReference>
<evidence type="ECO:0000313" key="3">
    <source>
        <dbReference type="Proteomes" id="UP000009223"/>
    </source>
</evidence>
<dbReference type="Proteomes" id="UP000009223">
    <property type="component" value="Chromosome"/>
</dbReference>
<name>F5YLC6_TREPZ</name>
<dbReference type="GO" id="GO:0006779">
    <property type="term" value="P:porphyrin-containing compound biosynthetic process"/>
    <property type="evidence" value="ECO:0007669"/>
    <property type="project" value="InterPro"/>
</dbReference>
<evidence type="ECO:0000259" key="1">
    <source>
        <dbReference type="Pfam" id="PF01208"/>
    </source>
</evidence>
<sequence length="375" mass="42244">MAEALYDFSVITDGYLKFGKKYQPDGLFGHAYLHGGMGPIFEILQPNTVRWAGMPGNIIDKNSIHQFIEFPLIKEEDFDLFDNDRTGWLFSKGLPMIAKLLEPVAKWNLSTLGPMYAATTQLAAIFSSPETKKLFEAFDKITTINNKVRRQSAELDEKIEKELGIPALPKGFAAVPFDAYSDFYRGTLDAMADMLERDDVIARFSANALKNTLRSIEMQGKIMPGKWVFMALHKGIDGFMSDAQYRRFYWKDLQTIIEHIIANGMTPYIYTEGSYTSRLDCLKEVTKGKVVYHFEQCDMAQAKKTLGNTACIAGAFPIYLLEFGTKQQVIDEAKRLIDICAPGGGFIFETSSGYDAVKTENVEALFETVRTYGKK</sequence>
<feature type="domain" description="Uroporphyrinogen decarboxylase (URO-D)" evidence="1">
    <location>
        <begin position="170"/>
        <end position="372"/>
    </location>
</feature>
<dbReference type="EMBL" id="CP001843">
    <property type="protein sequence ID" value="AEF84109.1"/>
    <property type="molecule type" value="Genomic_DNA"/>
</dbReference>
<dbReference type="eggNOG" id="COG0407">
    <property type="taxonomic scope" value="Bacteria"/>
</dbReference>
<dbReference type="AlphaFoldDB" id="F5YLC6"/>